<evidence type="ECO:0008006" key="8">
    <source>
        <dbReference type="Google" id="ProtNLM"/>
    </source>
</evidence>
<keyword evidence="3 5" id="KW-1133">Transmembrane helix</keyword>
<comment type="subcellular location">
    <subcellularLocation>
        <location evidence="1">Membrane</location>
        <topology evidence="1">Multi-pass membrane protein</topology>
    </subcellularLocation>
</comment>
<name>A0A0R1TSL9_9LACO</name>
<evidence type="ECO:0000313" key="7">
    <source>
        <dbReference type="Proteomes" id="UP000051324"/>
    </source>
</evidence>
<dbReference type="InterPro" id="IPR003825">
    <property type="entry name" value="Colicin-V_CvpA"/>
</dbReference>
<keyword evidence="2 5" id="KW-0812">Transmembrane</keyword>
<evidence type="ECO:0000313" key="6">
    <source>
        <dbReference type="EMBL" id="KRL84233.1"/>
    </source>
</evidence>
<evidence type="ECO:0000256" key="1">
    <source>
        <dbReference type="ARBA" id="ARBA00004141"/>
    </source>
</evidence>
<dbReference type="AlphaFoldDB" id="A0A0R1TSL9"/>
<dbReference type="eggNOG" id="COG1286">
    <property type="taxonomic scope" value="Bacteria"/>
</dbReference>
<keyword evidence="7" id="KW-1185">Reference proteome</keyword>
<dbReference type="STRING" id="1423724.FC32_GL001517"/>
<protein>
    <recommendedName>
        <fullName evidence="8">CvpA family protein</fullName>
    </recommendedName>
</protein>
<proteinExistence type="predicted"/>
<evidence type="ECO:0000256" key="3">
    <source>
        <dbReference type="ARBA" id="ARBA00022989"/>
    </source>
</evidence>
<evidence type="ECO:0000256" key="4">
    <source>
        <dbReference type="ARBA" id="ARBA00023136"/>
    </source>
</evidence>
<accession>A0A0R1TSL9</accession>
<dbReference type="PATRIC" id="fig|1423724.4.peg.1584"/>
<evidence type="ECO:0000256" key="5">
    <source>
        <dbReference type="SAM" id="Phobius"/>
    </source>
</evidence>
<dbReference type="Proteomes" id="UP000051324">
    <property type="component" value="Unassembled WGS sequence"/>
</dbReference>
<dbReference type="EMBL" id="AZFT01000053">
    <property type="protein sequence ID" value="KRL84233.1"/>
    <property type="molecule type" value="Genomic_DNA"/>
</dbReference>
<dbReference type="GO" id="GO:0016020">
    <property type="term" value="C:membrane"/>
    <property type="evidence" value="ECO:0007669"/>
    <property type="project" value="UniProtKB-SubCell"/>
</dbReference>
<feature type="transmembrane region" description="Helical" evidence="5">
    <location>
        <begin position="85"/>
        <end position="109"/>
    </location>
</feature>
<gene>
    <name evidence="6" type="ORF">FC32_GL001517</name>
</gene>
<sequence length="152" mass="16356">MRRGLVAIVVRTIGFLVVAGLGIFLAPSVGQMLSNIFPTTVSQVFYQMLAFWVIAILGGIGLRIITNAASLTTKKVPVISQVDGFLGGMVALLLMYGVLFFGLLLVSAWPSESTQVLLDNSSVAQFILNKTPLISEQVYNNWLNGSQTTTFG</sequence>
<dbReference type="PANTHER" id="PTHR37306">
    <property type="entry name" value="COLICIN V PRODUCTION PROTEIN"/>
    <property type="match status" value="1"/>
</dbReference>
<dbReference type="GO" id="GO:0009403">
    <property type="term" value="P:toxin biosynthetic process"/>
    <property type="evidence" value="ECO:0007669"/>
    <property type="project" value="InterPro"/>
</dbReference>
<organism evidence="6 7">
    <name type="scientific">Ligilactobacillus apodemi DSM 16634 = JCM 16172</name>
    <dbReference type="NCBI Taxonomy" id="1423724"/>
    <lineage>
        <taxon>Bacteria</taxon>
        <taxon>Bacillati</taxon>
        <taxon>Bacillota</taxon>
        <taxon>Bacilli</taxon>
        <taxon>Lactobacillales</taxon>
        <taxon>Lactobacillaceae</taxon>
        <taxon>Ligilactobacillus</taxon>
    </lineage>
</organism>
<reference evidence="6 7" key="1">
    <citation type="journal article" date="2015" name="Genome Announc.">
        <title>Expanding the biotechnology potential of lactobacilli through comparative genomics of 213 strains and associated genera.</title>
        <authorList>
            <person name="Sun Z."/>
            <person name="Harris H.M."/>
            <person name="McCann A."/>
            <person name="Guo C."/>
            <person name="Argimon S."/>
            <person name="Zhang W."/>
            <person name="Yang X."/>
            <person name="Jeffery I.B."/>
            <person name="Cooney J.C."/>
            <person name="Kagawa T.F."/>
            <person name="Liu W."/>
            <person name="Song Y."/>
            <person name="Salvetti E."/>
            <person name="Wrobel A."/>
            <person name="Rasinkangas P."/>
            <person name="Parkhill J."/>
            <person name="Rea M.C."/>
            <person name="O'Sullivan O."/>
            <person name="Ritari J."/>
            <person name="Douillard F.P."/>
            <person name="Paul Ross R."/>
            <person name="Yang R."/>
            <person name="Briner A.E."/>
            <person name="Felis G.E."/>
            <person name="de Vos W.M."/>
            <person name="Barrangou R."/>
            <person name="Klaenhammer T.R."/>
            <person name="Caufield P.W."/>
            <person name="Cui Y."/>
            <person name="Zhang H."/>
            <person name="O'Toole P.W."/>
        </authorList>
    </citation>
    <scope>NUCLEOTIDE SEQUENCE [LARGE SCALE GENOMIC DNA]</scope>
    <source>
        <strain evidence="6 7">DSM 16634</strain>
    </source>
</reference>
<evidence type="ECO:0000256" key="2">
    <source>
        <dbReference type="ARBA" id="ARBA00022692"/>
    </source>
</evidence>
<comment type="caution">
    <text evidence="6">The sequence shown here is derived from an EMBL/GenBank/DDBJ whole genome shotgun (WGS) entry which is preliminary data.</text>
</comment>
<dbReference type="Pfam" id="PF02674">
    <property type="entry name" value="Colicin_V"/>
    <property type="match status" value="1"/>
</dbReference>
<keyword evidence="4 5" id="KW-0472">Membrane</keyword>
<dbReference type="PANTHER" id="PTHR37306:SF1">
    <property type="entry name" value="COLICIN V PRODUCTION PROTEIN"/>
    <property type="match status" value="1"/>
</dbReference>
<feature type="transmembrane region" description="Helical" evidence="5">
    <location>
        <begin position="45"/>
        <end position="65"/>
    </location>
</feature>
<feature type="transmembrane region" description="Helical" evidence="5">
    <location>
        <begin position="5"/>
        <end position="25"/>
    </location>
</feature>